<dbReference type="AlphaFoldDB" id="A0A917RIW0"/>
<proteinExistence type="predicted"/>
<gene>
    <name evidence="1" type="ORF">GCM10007964_60970</name>
</gene>
<keyword evidence="2" id="KW-1185">Reference proteome</keyword>
<reference evidence="1" key="1">
    <citation type="journal article" date="2014" name="Int. J. Syst. Evol. Microbiol.">
        <title>Complete genome sequence of Corynebacterium casei LMG S-19264T (=DSM 44701T), isolated from a smear-ripened cheese.</title>
        <authorList>
            <consortium name="US DOE Joint Genome Institute (JGI-PGF)"/>
            <person name="Walter F."/>
            <person name="Albersmeier A."/>
            <person name="Kalinowski J."/>
            <person name="Ruckert C."/>
        </authorList>
    </citation>
    <scope>NUCLEOTIDE SEQUENCE</scope>
    <source>
        <strain evidence="1">JCM 13064</strain>
    </source>
</reference>
<accession>A0A917RIW0</accession>
<dbReference type="EMBL" id="BMNT01000041">
    <property type="protein sequence ID" value="GGL10597.1"/>
    <property type="molecule type" value="Genomic_DNA"/>
</dbReference>
<organism evidence="1 2">
    <name type="scientific">Sphaerisporangium melleum</name>
    <dbReference type="NCBI Taxonomy" id="321316"/>
    <lineage>
        <taxon>Bacteria</taxon>
        <taxon>Bacillati</taxon>
        <taxon>Actinomycetota</taxon>
        <taxon>Actinomycetes</taxon>
        <taxon>Streptosporangiales</taxon>
        <taxon>Streptosporangiaceae</taxon>
        <taxon>Sphaerisporangium</taxon>
    </lineage>
</organism>
<name>A0A917RIW0_9ACTN</name>
<protein>
    <submittedName>
        <fullName evidence="1">Uncharacterized protein</fullName>
    </submittedName>
</protein>
<evidence type="ECO:0000313" key="2">
    <source>
        <dbReference type="Proteomes" id="UP000645217"/>
    </source>
</evidence>
<sequence>MPPLRARTLREAYLYLMLTAGREGEPGRDHEAHTTLTEGQDAWTLRFDGRALGLSLLVEVLVPYASEAEARRDRLPYGAGRSELVDAGQWRLAGATFARRAMREDLLFAASPGDPERFRSVVLAWESARDATAEAARFLPPGAAELPDTAFWTEQGTAARRDAPGKFTRASLESDLASYQETLDDFIVTHTTRDP</sequence>
<evidence type="ECO:0000313" key="1">
    <source>
        <dbReference type="EMBL" id="GGL10597.1"/>
    </source>
</evidence>
<dbReference type="Proteomes" id="UP000645217">
    <property type="component" value="Unassembled WGS sequence"/>
</dbReference>
<reference evidence="1" key="2">
    <citation type="submission" date="2020-09" db="EMBL/GenBank/DDBJ databases">
        <authorList>
            <person name="Sun Q."/>
            <person name="Ohkuma M."/>
        </authorList>
    </citation>
    <scope>NUCLEOTIDE SEQUENCE</scope>
    <source>
        <strain evidence="1">JCM 13064</strain>
    </source>
</reference>
<comment type="caution">
    <text evidence="1">The sequence shown here is derived from an EMBL/GenBank/DDBJ whole genome shotgun (WGS) entry which is preliminary data.</text>
</comment>
<dbReference type="RefSeq" id="WP_189166519.1">
    <property type="nucleotide sequence ID" value="NZ_BMNT01000041.1"/>
</dbReference>